<feature type="transmembrane region" description="Helical" evidence="1">
    <location>
        <begin position="33"/>
        <end position="52"/>
    </location>
</feature>
<evidence type="ECO:0000313" key="3">
    <source>
        <dbReference type="EMBL" id="GAA4046161.1"/>
    </source>
</evidence>
<keyword evidence="1" id="KW-1133">Transmembrane helix</keyword>
<proteinExistence type="predicted"/>
<name>A0ABP7UKX7_9FLAO</name>
<evidence type="ECO:0000259" key="2">
    <source>
        <dbReference type="Pfam" id="PF26604"/>
    </source>
</evidence>
<keyword evidence="4" id="KW-1185">Reference proteome</keyword>
<feature type="transmembrane region" description="Helical" evidence="1">
    <location>
        <begin position="6"/>
        <end position="26"/>
    </location>
</feature>
<comment type="caution">
    <text evidence="3">The sequence shown here is derived from an EMBL/GenBank/DDBJ whole genome shotgun (WGS) entry which is preliminary data.</text>
</comment>
<dbReference type="Pfam" id="PF26604">
    <property type="entry name" value="CBU_0592"/>
    <property type="match status" value="1"/>
</dbReference>
<evidence type="ECO:0000313" key="4">
    <source>
        <dbReference type="Proteomes" id="UP001500426"/>
    </source>
</evidence>
<organism evidence="3 4">
    <name type="scientific">Flavobacterium chungnamense</name>
    <dbReference type="NCBI Taxonomy" id="706182"/>
    <lineage>
        <taxon>Bacteria</taxon>
        <taxon>Pseudomonadati</taxon>
        <taxon>Bacteroidota</taxon>
        <taxon>Flavobacteriia</taxon>
        <taxon>Flavobacteriales</taxon>
        <taxon>Flavobacteriaceae</taxon>
        <taxon>Flavobacterium</taxon>
    </lineage>
</organism>
<reference evidence="4" key="1">
    <citation type="journal article" date="2019" name="Int. J. Syst. Evol. Microbiol.">
        <title>The Global Catalogue of Microorganisms (GCM) 10K type strain sequencing project: providing services to taxonomists for standard genome sequencing and annotation.</title>
        <authorList>
            <consortium name="The Broad Institute Genomics Platform"/>
            <consortium name="The Broad Institute Genome Sequencing Center for Infectious Disease"/>
            <person name="Wu L."/>
            <person name="Ma J."/>
        </authorList>
    </citation>
    <scope>NUCLEOTIDE SEQUENCE [LARGE SCALE GENOMIC DNA]</scope>
    <source>
        <strain evidence="4">JCM 17068</strain>
    </source>
</reference>
<dbReference type="RefSeq" id="WP_345091381.1">
    <property type="nucleotide sequence ID" value="NZ_BAABCS010000009.1"/>
</dbReference>
<protein>
    <recommendedName>
        <fullName evidence="2">CBU-0592-like domain-containing protein</fullName>
    </recommendedName>
</protein>
<evidence type="ECO:0000256" key="1">
    <source>
        <dbReference type="SAM" id="Phobius"/>
    </source>
</evidence>
<keyword evidence="1" id="KW-0472">Membrane</keyword>
<keyword evidence="1" id="KW-0812">Transmembrane</keyword>
<dbReference type="InterPro" id="IPR058058">
    <property type="entry name" value="CBU_0592-like"/>
</dbReference>
<dbReference type="NCBIfam" id="NF047864">
    <property type="entry name" value="CBU_0592_membra"/>
    <property type="match status" value="1"/>
</dbReference>
<dbReference type="EMBL" id="BAABCS010000009">
    <property type="protein sequence ID" value="GAA4046161.1"/>
    <property type="molecule type" value="Genomic_DNA"/>
</dbReference>
<accession>A0ABP7UKX7</accession>
<feature type="domain" description="CBU-0592-like" evidence="2">
    <location>
        <begin position="5"/>
        <end position="77"/>
    </location>
</feature>
<sequence length="80" mass="8662">MNSNDLIGTIGVGIILLAYFLNMFSLIPNNGKLFYLLNIIGASIACFASYLINYIPFVILEGTWALVSVVGLVKSCKSNT</sequence>
<dbReference type="Proteomes" id="UP001500426">
    <property type="component" value="Unassembled WGS sequence"/>
</dbReference>
<gene>
    <name evidence="3" type="ORF">GCM10022388_09420</name>
</gene>